<proteinExistence type="predicted"/>
<evidence type="ECO:0000256" key="1">
    <source>
        <dbReference type="SAM" id="MobiDB-lite"/>
    </source>
</evidence>
<accession>T0JWB1</accession>
<evidence type="ECO:0000313" key="2">
    <source>
        <dbReference type="EMBL" id="EQB43659.1"/>
    </source>
</evidence>
<dbReference type="Proteomes" id="UP000015530">
    <property type="component" value="Unassembled WGS sequence"/>
</dbReference>
<comment type="caution">
    <text evidence="2">The sequence shown here is derived from an EMBL/GenBank/DDBJ whole genome shotgun (WGS) entry which is preliminary data.</text>
</comment>
<dbReference type="AlphaFoldDB" id="T0JWB1"/>
<gene>
    <name evidence="2" type="ORF">CGLO_17660</name>
</gene>
<organism evidence="2 3">
    <name type="scientific">Colletotrichum gloeosporioides (strain Cg-14)</name>
    <name type="common">Anthracnose fungus</name>
    <name type="synonym">Glomerella cingulata</name>
    <dbReference type="NCBI Taxonomy" id="1237896"/>
    <lineage>
        <taxon>Eukaryota</taxon>
        <taxon>Fungi</taxon>
        <taxon>Dikarya</taxon>
        <taxon>Ascomycota</taxon>
        <taxon>Pezizomycotina</taxon>
        <taxon>Sordariomycetes</taxon>
        <taxon>Hypocreomycetidae</taxon>
        <taxon>Glomerellales</taxon>
        <taxon>Glomerellaceae</taxon>
        <taxon>Colletotrichum</taxon>
        <taxon>Colletotrichum gloeosporioides species complex</taxon>
    </lineage>
</organism>
<name>T0JWB1_COLGC</name>
<feature type="region of interest" description="Disordered" evidence="1">
    <location>
        <begin position="1"/>
        <end position="23"/>
    </location>
</feature>
<protein>
    <submittedName>
        <fullName evidence="2">Uncharacterized protein</fullName>
    </submittedName>
</protein>
<sequence>MSGKTTSGLDPGARTTLPPAYNVPRTPVIMCTRNEL</sequence>
<evidence type="ECO:0000313" key="3">
    <source>
        <dbReference type="Proteomes" id="UP000015530"/>
    </source>
</evidence>
<dbReference type="EMBL" id="AMYD01004210">
    <property type="protein sequence ID" value="EQB43659.1"/>
    <property type="molecule type" value="Genomic_DNA"/>
</dbReference>
<reference evidence="3" key="1">
    <citation type="journal article" date="2013" name="Mol. Plant Microbe Interact.">
        <title>Global aspects of pacC regulation of pathogenicity genes in Colletotrichum gloeosporioides as revealed by transcriptome analysis.</title>
        <authorList>
            <person name="Alkan N."/>
            <person name="Meng X."/>
            <person name="Friedlander G."/>
            <person name="Reuveni E."/>
            <person name="Sukno S."/>
            <person name="Sherman A."/>
            <person name="Thon M."/>
            <person name="Fluhr R."/>
            <person name="Prusky D."/>
        </authorList>
    </citation>
    <scope>NUCLEOTIDE SEQUENCE [LARGE SCALE GENOMIC DNA]</scope>
    <source>
        <strain evidence="3">Cg-14</strain>
    </source>
</reference>
<dbReference type="HOGENOM" id="CLU_3359639_0_0_1"/>